<sequence length="176" mass="18119">MADADTGDAVDSGIATTETEPELGTLAGIVTDGVIGAVGGFVGTALMTVVLLVASSLGGFELSSFATTAELIGAEAVFGTDLLVPVGYVIFLGGGMTTWPLLFASMGEYLPGRKYAHKGLFYGFVLWTGFVLAFYDGYTGTALAVYVVATLLAHVGYGFALGAIFDYLGGREETLV</sequence>
<feature type="transmembrane region" description="Helical" evidence="1">
    <location>
        <begin position="86"/>
        <end position="107"/>
    </location>
</feature>
<gene>
    <name evidence="2" type="ORF">N0B31_07780</name>
</gene>
<dbReference type="AlphaFoldDB" id="A0A9E7R5Y6"/>
<evidence type="ECO:0000256" key="1">
    <source>
        <dbReference type="SAM" id="Phobius"/>
    </source>
</evidence>
<organism evidence="2 3">
    <name type="scientific">Salinirubellus salinus</name>
    <dbReference type="NCBI Taxonomy" id="1364945"/>
    <lineage>
        <taxon>Archaea</taxon>
        <taxon>Methanobacteriati</taxon>
        <taxon>Methanobacteriota</taxon>
        <taxon>Stenosarchaea group</taxon>
        <taxon>Halobacteria</taxon>
        <taxon>Halobacteriales</taxon>
        <taxon>Natronomonadaceae</taxon>
        <taxon>Salinirubellus</taxon>
    </lineage>
</organism>
<proteinExistence type="predicted"/>
<dbReference type="KEGG" id="ssai:N0B31_07780"/>
<feature type="transmembrane region" description="Helical" evidence="1">
    <location>
        <begin position="119"/>
        <end position="138"/>
    </location>
</feature>
<dbReference type="EMBL" id="CP104003">
    <property type="protein sequence ID" value="UWM56182.1"/>
    <property type="molecule type" value="Genomic_DNA"/>
</dbReference>
<dbReference type="GeneID" id="74942312"/>
<keyword evidence="1" id="KW-0812">Transmembrane</keyword>
<keyword evidence="1" id="KW-0472">Membrane</keyword>
<evidence type="ECO:0000313" key="3">
    <source>
        <dbReference type="Proteomes" id="UP001057580"/>
    </source>
</evidence>
<keyword evidence="1" id="KW-1133">Transmembrane helix</keyword>
<feature type="transmembrane region" description="Helical" evidence="1">
    <location>
        <begin position="34"/>
        <end position="54"/>
    </location>
</feature>
<keyword evidence="3" id="KW-1185">Reference proteome</keyword>
<name>A0A9E7R5Y6_9EURY</name>
<evidence type="ECO:0000313" key="2">
    <source>
        <dbReference type="EMBL" id="UWM56182.1"/>
    </source>
</evidence>
<dbReference type="InterPro" id="IPR046739">
    <property type="entry name" value="DUF6789"/>
</dbReference>
<accession>A0A9E7R5Y6</accession>
<dbReference type="Pfam" id="PF20587">
    <property type="entry name" value="DUF6789"/>
    <property type="match status" value="1"/>
</dbReference>
<feature type="transmembrane region" description="Helical" evidence="1">
    <location>
        <begin position="144"/>
        <end position="168"/>
    </location>
</feature>
<dbReference type="Proteomes" id="UP001057580">
    <property type="component" value="Chromosome"/>
</dbReference>
<dbReference type="RefSeq" id="WP_260595302.1">
    <property type="nucleotide sequence ID" value="NZ_CP104003.1"/>
</dbReference>
<protein>
    <submittedName>
        <fullName evidence="2">Uncharacterized protein</fullName>
    </submittedName>
</protein>
<reference evidence="2" key="1">
    <citation type="submission" date="2022-09" db="EMBL/GenBank/DDBJ databases">
        <title>Diverse halophilic archaea isolated from saline environments.</title>
        <authorList>
            <person name="Cui H.-L."/>
        </authorList>
    </citation>
    <scope>NUCLEOTIDE SEQUENCE</scope>
    <source>
        <strain evidence="2">ZS-35-S2</strain>
    </source>
</reference>